<evidence type="ECO:0000313" key="8">
    <source>
        <dbReference type="EMBL" id="TPR43499.1"/>
    </source>
</evidence>
<dbReference type="AlphaFoldDB" id="A0A2S2JJ60"/>
<evidence type="ECO:0000256" key="2">
    <source>
        <dbReference type="ARBA" id="ARBA00022723"/>
    </source>
</evidence>
<dbReference type="SUPFAM" id="SSF56300">
    <property type="entry name" value="Metallo-dependent phosphatases"/>
    <property type="match status" value="1"/>
</dbReference>
<feature type="binding site" evidence="7">
    <location>
        <position position="179"/>
    </location>
    <ligand>
        <name>Fe cation</name>
        <dbReference type="ChEBI" id="CHEBI:24875"/>
        <label>1</label>
    </ligand>
</feature>
<dbReference type="InterPro" id="IPR029052">
    <property type="entry name" value="Metallo-depent_PP-like"/>
</dbReference>
<proteinExistence type="inferred from homology"/>
<dbReference type="PIRSF" id="PIRSF004789">
    <property type="entry name" value="DR1281"/>
    <property type="match status" value="1"/>
</dbReference>
<feature type="binding site" evidence="7">
    <location>
        <position position="152"/>
    </location>
    <ligand>
        <name>Fe cation</name>
        <dbReference type="ChEBI" id="CHEBI:24875"/>
        <label>2</label>
    </ligand>
</feature>
<evidence type="ECO:0000256" key="1">
    <source>
        <dbReference type="ARBA" id="ARBA00001965"/>
    </source>
</evidence>
<evidence type="ECO:0000256" key="3">
    <source>
        <dbReference type="ARBA" id="ARBA00022801"/>
    </source>
</evidence>
<dbReference type="Pfam" id="PF13277">
    <property type="entry name" value="YmdB"/>
    <property type="match status" value="1"/>
</dbReference>
<dbReference type="FunFam" id="3.60.21.10:FF:000016">
    <property type="entry name" value="Putative metallophosphoesterase"/>
    <property type="match status" value="1"/>
</dbReference>
<keyword evidence="4" id="KW-0408">Iron</keyword>
<dbReference type="GO" id="GO:0004113">
    <property type="term" value="F:2',3'-cyclic-nucleotide 3'-phosphodiesterase activity"/>
    <property type="evidence" value="ECO:0007669"/>
    <property type="project" value="TreeGrafter"/>
</dbReference>
<dbReference type="EMBL" id="QUBG01000005">
    <property type="protein sequence ID" value="TPR43499.1"/>
    <property type="molecule type" value="Genomic_DNA"/>
</dbReference>
<dbReference type="PANTHER" id="PTHR36303">
    <property type="entry name" value="2',3'-CYCLIC-NUCLEOTIDE 2'-PHOSPHODIESTERASE"/>
    <property type="match status" value="1"/>
</dbReference>
<comment type="cofactor">
    <cofactor evidence="1">
        <name>Fe(3+)</name>
        <dbReference type="ChEBI" id="CHEBI:29034"/>
    </cofactor>
</comment>
<dbReference type="InterPro" id="IPR005235">
    <property type="entry name" value="YmdB-like"/>
</dbReference>
<protein>
    <submittedName>
        <fullName evidence="8">TIGR00282 family metallophosphoesterase</fullName>
    </submittedName>
</protein>
<keyword evidence="3" id="KW-0378">Hydrolase</keyword>
<dbReference type="Gene3D" id="3.60.21.10">
    <property type="match status" value="1"/>
</dbReference>
<sequence>MKILFLGDVVGNIGMKMIKQYLPILKRDYKPQLTIVNGENATSFGRGINRKVYKDIMDSGADVITLGNHAWNNEEIFDFIDETKKLVRPLNFPGKDVPGNGYTIINVNGKKVAVINLQGRIFMDPIDDPFRMIDELVNKLSSKVDNIFVDFHAETTSEKQVMAMYLDGRISAMVGTHTHVQTNDNRILKNGTAFMTDAGMCGPTDGVLGMKYENIIHRFLTQRPTRFEVEENGGGIVSGCIIDIDNHSMKAKSIKKILISPDHPYQG</sequence>
<keyword evidence="2 7" id="KW-0479">Metal-binding</keyword>
<dbReference type="OrthoDB" id="9801109at2"/>
<reference evidence="8" key="1">
    <citation type="submission" date="2018-08" db="EMBL/GenBank/DDBJ databases">
        <title>Comparative genomics of wild bee and flower associated Lactobacillus reveals potential adaptation to the bee host.</title>
        <authorList>
            <person name="Vuong H.Q."/>
            <person name="Mcfrederick Q.S."/>
        </authorList>
    </citation>
    <scope>NUCLEOTIDE SEQUENCE</scope>
    <source>
        <strain evidence="8">HV_63</strain>
    </source>
</reference>
<dbReference type="RefSeq" id="WP_108982330.1">
    <property type="nucleotide sequence ID" value="NZ_BAABXB010000181.1"/>
</dbReference>
<accession>A0A2S2JJ60</accession>
<feature type="binding site" evidence="7">
    <location>
        <position position="8"/>
    </location>
    <ligand>
        <name>Fe cation</name>
        <dbReference type="ChEBI" id="CHEBI:24875"/>
        <label>1</label>
    </ligand>
</feature>
<dbReference type="NCBIfam" id="TIGR00282">
    <property type="entry name" value="TIGR00282 family metallophosphoesterase"/>
    <property type="match status" value="1"/>
</dbReference>
<feature type="binding site" evidence="7">
    <location>
        <position position="39"/>
    </location>
    <ligand>
        <name>Fe cation</name>
        <dbReference type="ChEBI" id="CHEBI:24875"/>
        <label>2</label>
    </ligand>
</feature>
<feature type="active site" description="Proton donor" evidence="6">
    <location>
        <position position="69"/>
    </location>
</feature>
<dbReference type="CDD" id="cd07382">
    <property type="entry name" value="MPP_DR1281"/>
    <property type="match status" value="1"/>
</dbReference>
<dbReference type="Proteomes" id="UP000784700">
    <property type="component" value="Unassembled WGS sequence"/>
</dbReference>
<evidence type="ECO:0000256" key="4">
    <source>
        <dbReference type="ARBA" id="ARBA00023004"/>
    </source>
</evidence>
<name>A0A2S2JJ60_9LACO</name>
<gene>
    <name evidence="8" type="ORF">DY130_05650</name>
</gene>
<evidence type="ECO:0000313" key="9">
    <source>
        <dbReference type="Proteomes" id="UP000784700"/>
    </source>
</evidence>
<feature type="binding site" evidence="7">
    <location>
        <position position="68"/>
    </location>
    <ligand>
        <name>Fe cation</name>
        <dbReference type="ChEBI" id="CHEBI:24875"/>
        <label>2</label>
    </ligand>
</feature>
<evidence type="ECO:0000256" key="5">
    <source>
        <dbReference type="ARBA" id="ARBA00061401"/>
    </source>
</evidence>
<feature type="binding site" evidence="7">
    <location>
        <position position="39"/>
    </location>
    <ligand>
        <name>Fe cation</name>
        <dbReference type="ChEBI" id="CHEBI:24875"/>
        <label>1</label>
    </ligand>
</feature>
<comment type="similarity">
    <text evidence="5">Belongs to the YmdB-like family.</text>
</comment>
<feature type="binding site" evidence="7">
    <location>
        <position position="40"/>
    </location>
    <ligand>
        <name>Fe cation</name>
        <dbReference type="ChEBI" id="CHEBI:24875"/>
        <label>1</label>
    </ligand>
</feature>
<evidence type="ECO:0000256" key="6">
    <source>
        <dbReference type="PIRSR" id="PIRSR004789-50"/>
    </source>
</evidence>
<comment type="caution">
    <text evidence="8">The sequence shown here is derived from an EMBL/GenBank/DDBJ whole genome shotgun (WGS) entry which is preliminary data.</text>
</comment>
<feature type="binding site" evidence="7">
    <location>
        <position position="177"/>
    </location>
    <ligand>
        <name>Fe cation</name>
        <dbReference type="ChEBI" id="CHEBI:24875"/>
        <label>2</label>
    </ligand>
</feature>
<evidence type="ECO:0000256" key="7">
    <source>
        <dbReference type="PIRSR" id="PIRSR004789-51"/>
    </source>
</evidence>
<organism evidence="8 9">
    <name type="scientific">Apilactobacillus micheneri</name>
    <dbReference type="NCBI Taxonomy" id="1899430"/>
    <lineage>
        <taxon>Bacteria</taxon>
        <taxon>Bacillati</taxon>
        <taxon>Bacillota</taxon>
        <taxon>Bacilli</taxon>
        <taxon>Lactobacillales</taxon>
        <taxon>Lactobacillaceae</taxon>
        <taxon>Apilactobacillus</taxon>
    </lineage>
</organism>
<dbReference type="GeneID" id="58108615"/>
<dbReference type="PANTHER" id="PTHR36303:SF1">
    <property type="entry name" value="2',3'-CYCLIC-NUCLEOTIDE 2'-PHOSPHODIESTERASE"/>
    <property type="match status" value="1"/>
</dbReference>
<dbReference type="GO" id="GO:0046872">
    <property type="term" value="F:metal ion binding"/>
    <property type="evidence" value="ECO:0007669"/>
    <property type="project" value="UniProtKB-KW"/>
</dbReference>